<evidence type="ECO:0000313" key="2">
    <source>
        <dbReference type="Proteomes" id="UP000732399"/>
    </source>
</evidence>
<dbReference type="EMBL" id="JAAVJH010000030">
    <property type="protein sequence ID" value="NJR80764.1"/>
    <property type="molecule type" value="Genomic_DNA"/>
</dbReference>
<proteinExistence type="predicted"/>
<dbReference type="Proteomes" id="UP000732399">
    <property type="component" value="Unassembled WGS sequence"/>
</dbReference>
<accession>A0ABX1CS88</accession>
<organism evidence="1 2">
    <name type="scientific">Sphingomonas corticis</name>
    <dbReference type="NCBI Taxonomy" id="2722791"/>
    <lineage>
        <taxon>Bacteria</taxon>
        <taxon>Pseudomonadati</taxon>
        <taxon>Pseudomonadota</taxon>
        <taxon>Alphaproteobacteria</taxon>
        <taxon>Sphingomonadales</taxon>
        <taxon>Sphingomonadaceae</taxon>
        <taxon>Sphingomonas</taxon>
    </lineage>
</organism>
<comment type="caution">
    <text evidence="1">The sequence shown here is derived from an EMBL/GenBank/DDBJ whole genome shotgun (WGS) entry which is preliminary data.</text>
</comment>
<dbReference type="RefSeq" id="WP_168136269.1">
    <property type="nucleotide sequence ID" value="NZ_JAAVJH010000030.1"/>
</dbReference>
<gene>
    <name evidence="1" type="ORF">HBH26_19530</name>
</gene>
<name>A0ABX1CS88_9SPHN</name>
<keyword evidence="2" id="KW-1185">Reference proteome</keyword>
<reference evidence="1 2" key="1">
    <citation type="submission" date="2020-03" db="EMBL/GenBank/DDBJ databases">
        <authorList>
            <person name="Wang L."/>
            <person name="He N."/>
            <person name="Li Y."/>
            <person name="Fang Y."/>
            <person name="Zhang F."/>
        </authorList>
    </citation>
    <scope>NUCLEOTIDE SEQUENCE [LARGE SCALE GENOMIC DNA]</scope>
    <source>
        <strain evidence="1 2">36D10-4-7</strain>
    </source>
</reference>
<evidence type="ECO:0000313" key="1">
    <source>
        <dbReference type="EMBL" id="NJR80764.1"/>
    </source>
</evidence>
<sequence>MKHDHSSFAGIGHNQPCRLCSSIDREGLIEQLAAELWESRQVDAYVAWADAGDYWKRGFRELAATAVDKLSAPASCLAGG</sequence>
<protein>
    <submittedName>
        <fullName evidence="1">Uncharacterized protein</fullName>
    </submittedName>
</protein>